<dbReference type="EMBL" id="LR590484">
    <property type="protein sequence ID" value="VTR48771.1"/>
    <property type="molecule type" value="Genomic_DNA"/>
</dbReference>
<gene>
    <name evidence="1" type="ORF">NCTC11429_03757</name>
</gene>
<dbReference type="GeneID" id="78464402"/>
<evidence type="ECO:0000313" key="1">
    <source>
        <dbReference type="EMBL" id="VTR48771.1"/>
    </source>
</evidence>
<proteinExistence type="predicted"/>
<name>A0A4U9VYB3_9SPHI</name>
<protein>
    <recommendedName>
        <fullName evidence="3">Polyketide cyclase / dehydrase and lipid transport</fullName>
    </recommendedName>
</protein>
<reference evidence="1 2" key="1">
    <citation type="submission" date="2019-05" db="EMBL/GenBank/DDBJ databases">
        <authorList>
            <consortium name="Pathogen Informatics"/>
        </authorList>
    </citation>
    <scope>NUCLEOTIDE SEQUENCE [LARGE SCALE GENOMIC DNA]</scope>
    <source>
        <strain evidence="1 2">NCTC11429</strain>
    </source>
</reference>
<evidence type="ECO:0000313" key="2">
    <source>
        <dbReference type="Proteomes" id="UP000308196"/>
    </source>
</evidence>
<dbReference type="AlphaFoldDB" id="A0A4U9VYB3"/>
<dbReference type="STRING" id="1123265.GCA_000686625_04638"/>
<dbReference type="KEGG" id="stha:NCTC11429_03757"/>
<dbReference type="RefSeq" id="WP_138096922.1">
    <property type="nucleotide sequence ID" value="NZ_LR590484.1"/>
</dbReference>
<dbReference type="Proteomes" id="UP000308196">
    <property type="component" value="Chromosome"/>
</dbReference>
<evidence type="ECO:0008006" key="3">
    <source>
        <dbReference type="Google" id="ProtNLM"/>
    </source>
</evidence>
<accession>A0A4U9VYB3</accession>
<organism evidence="1 2">
    <name type="scientific">Sphingobacterium thalpophilum</name>
    <dbReference type="NCBI Taxonomy" id="259"/>
    <lineage>
        <taxon>Bacteria</taxon>
        <taxon>Pseudomonadati</taxon>
        <taxon>Bacteroidota</taxon>
        <taxon>Sphingobacteriia</taxon>
        <taxon>Sphingobacteriales</taxon>
        <taxon>Sphingobacteriaceae</taxon>
        <taxon>Sphingobacterium</taxon>
    </lineage>
</organism>
<sequence>MKIADQIVDSSFSAIINAPIEKINIPEWVFSLTEAEYQSCSPAHITAAKGIGADGRRMSVNVEVIGGNPMVQHYQEEISKPHQLVLTSFSDVFTPTGRVVIHVQWELSVKAINDKQTEFTNRVITHATDEMMLILAKQGIPFETFKAQRQPISIEHNRGETPLFAASIERQTLGLATGKADTIAEA</sequence>